<dbReference type="AlphaFoldDB" id="A0AAU9DLE1"/>
<name>A0AAU9DLE1_9FUSO</name>
<geneLocation type="plasmid" evidence="2 3">
    <name>pHIC</name>
</geneLocation>
<organism evidence="2 3">
    <name type="scientific">Haliovirga abyssi</name>
    <dbReference type="NCBI Taxonomy" id="2996794"/>
    <lineage>
        <taxon>Bacteria</taxon>
        <taxon>Fusobacteriati</taxon>
        <taxon>Fusobacteriota</taxon>
        <taxon>Fusobacteriia</taxon>
        <taxon>Fusobacteriales</taxon>
        <taxon>Haliovirgaceae</taxon>
        <taxon>Haliovirga</taxon>
    </lineage>
</organism>
<accession>A0AAU9DLE1</accession>
<feature type="coiled-coil region" evidence="1">
    <location>
        <begin position="368"/>
        <end position="395"/>
    </location>
</feature>
<keyword evidence="3" id="KW-1185">Reference proteome</keyword>
<dbReference type="EMBL" id="AP027060">
    <property type="protein sequence ID" value="BDU51689.1"/>
    <property type="molecule type" value="Genomic_DNA"/>
</dbReference>
<dbReference type="RefSeq" id="WP_307905553.1">
    <property type="nucleotide sequence ID" value="NZ_AP027060.1"/>
</dbReference>
<sequence>MRKIVLVILIVISSIISFGADLTGTTLTTPEIRVFNVGGDFDKFYPVLWRNTNWTNGATELEITRADTHVNSSWRGTIIAKFRFHTTNWGHGSAFIDADIRNSGNRFVAGWKDVTGNNSSSCILIWLRGGGTTYRYRSNNDMINVPKVYLDENGYPQEEGHHKDWITYHKPKTSVDSYVNSNGMSYSGNASFNGNVGIGTANPKAALHLYKDRYTLYGPNSSWGEYLQVGGNGRVTSYASVAATNGNLHLDAKNGNFSTYINWYSKNRTIINGRGGNVLIGKSNDTGQKLQVEGSASINGTLHTSELVVTQNVWADYVFENNYKLRPLEEVAKFVKSNKHLPDIPSEKEVKSKGVSVGDMQAKLLQKVEELTLYMIELKKENEDMKNEIAKLKNK</sequence>
<keyword evidence="1" id="KW-0175">Coiled coil</keyword>
<reference evidence="2 3" key="1">
    <citation type="submission" date="2022-11" db="EMBL/GenBank/DDBJ databases">
        <title>Haliovirga abyssi gen. nov., sp. nov., a mesophilic fermentative bacterium isolated from the Iheya North hydrothermal field and the proposal of Haliovirgaceae fam. nov.</title>
        <authorList>
            <person name="Miyazaki U."/>
            <person name="Tame A."/>
            <person name="Miyazaki J."/>
            <person name="Takai K."/>
            <person name="Sawayama S."/>
            <person name="Kitajima M."/>
            <person name="Okamoto A."/>
            <person name="Nakagawa S."/>
        </authorList>
    </citation>
    <scope>NUCLEOTIDE SEQUENCE [LARGE SCALE GENOMIC DNA]</scope>
    <source>
        <strain evidence="2 3">IC12</strain>
        <plasmid evidence="2 3">pHIC</plasmid>
    </source>
</reference>
<dbReference type="KEGG" id="haby:HLVA_22580"/>
<evidence type="ECO:0000256" key="1">
    <source>
        <dbReference type="SAM" id="Coils"/>
    </source>
</evidence>
<protein>
    <submittedName>
        <fullName evidence="2">Uncharacterized protein</fullName>
    </submittedName>
</protein>
<keyword evidence="2" id="KW-0614">Plasmid</keyword>
<dbReference type="Proteomes" id="UP001321582">
    <property type="component" value="Plasmid pHIC"/>
</dbReference>
<evidence type="ECO:0000313" key="3">
    <source>
        <dbReference type="Proteomes" id="UP001321582"/>
    </source>
</evidence>
<proteinExistence type="predicted"/>
<gene>
    <name evidence="2" type="ORF">HLVA_22580</name>
</gene>
<evidence type="ECO:0000313" key="2">
    <source>
        <dbReference type="EMBL" id="BDU51689.1"/>
    </source>
</evidence>